<protein>
    <recommendedName>
        <fullName evidence="7">TLC domain-containing protein</fullName>
    </recommendedName>
</protein>
<dbReference type="OrthoDB" id="10266980at2759"/>
<dbReference type="GeneID" id="5718530"/>
<dbReference type="AlphaFoldDB" id="A0A2K3D505"/>
<dbReference type="KEGG" id="cre:CHLRE_12g533650v5"/>
<evidence type="ECO:0000256" key="6">
    <source>
        <dbReference type="SAM" id="Phobius"/>
    </source>
</evidence>
<dbReference type="Proteomes" id="UP000006906">
    <property type="component" value="Chromosome 12"/>
</dbReference>
<dbReference type="PANTHER" id="PTHR13439:SF0">
    <property type="entry name" value="TOPOISOMERASE I DAMAGE AFFECTED PROTEIN 4"/>
    <property type="match status" value="1"/>
</dbReference>
<dbReference type="Gramene" id="PNW75608">
    <property type="protein sequence ID" value="PNW75608"/>
    <property type="gene ID" value="CHLRE_12g533650v5"/>
</dbReference>
<evidence type="ECO:0000256" key="2">
    <source>
        <dbReference type="ARBA" id="ARBA00022692"/>
    </source>
</evidence>
<dbReference type="RefSeq" id="XP_001692903.2">
    <property type="nucleotide sequence ID" value="XM_001692851.2"/>
</dbReference>
<comment type="subcellular location">
    <subcellularLocation>
        <location evidence="1">Membrane</location>
        <topology evidence="1">Multi-pass membrane protein</topology>
    </subcellularLocation>
</comment>
<proteinExistence type="predicted"/>
<feature type="transmembrane region" description="Helical" evidence="6">
    <location>
        <begin position="41"/>
        <end position="63"/>
    </location>
</feature>
<dbReference type="ExpressionAtlas" id="A0A2K3D505">
    <property type="expression patterns" value="baseline and differential"/>
</dbReference>
<evidence type="ECO:0000313" key="8">
    <source>
        <dbReference type="EMBL" id="PNW75608.1"/>
    </source>
</evidence>
<sequence length="303" mass="33241">MTFAFAALEQQLSGLATDAAQLAQPYLAHIPKGLLRDYTCIAAVAFAFWAVEGVLLAVLVPTLTRILVQPPTKDADAKKQLRRAKGAAIQTVARLVGTIHNTVQVPLGLLILLDPQFQSNRMFQTTPLSYAVCYISAGYFAHDLVMCASRFALEGPLYTIHALVCHAAYAFGVTTGFIHYHGAAFLQWELSTTFVHLRWFMYKAGWANTRAYVLNGICMVLVFFGCRIAWGYIESVVLVGDVLRERWVPGGSPFPVGGTFGYCVAAVVMNTLNTYWFYKMLTAALAVLLGGKKASDVSTHKDE</sequence>
<dbReference type="InterPro" id="IPR006634">
    <property type="entry name" value="TLC-dom"/>
</dbReference>
<reference evidence="8 9" key="1">
    <citation type="journal article" date="2007" name="Science">
        <title>The Chlamydomonas genome reveals the evolution of key animal and plant functions.</title>
        <authorList>
            <person name="Merchant S.S."/>
            <person name="Prochnik S.E."/>
            <person name="Vallon O."/>
            <person name="Harris E.H."/>
            <person name="Karpowicz S.J."/>
            <person name="Witman G.B."/>
            <person name="Terry A."/>
            <person name="Salamov A."/>
            <person name="Fritz-Laylin L.K."/>
            <person name="Marechal-Drouard L."/>
            <person name="Marshall W.F."/>
            <person name="Qu L.H."/>
            <person name="Nelson D.R."/>
            <person name="Sanderfoot A.A."/>
            <person name="Spalding M.H."/>
            <person name="Kapitonov V.V."/>
            <person name="Ren Q."/>
            <person name="Ferris P."/>
            <person name="Lindquist E."/>
            <person name="Shapiro H."/>
            <person name="Lucas S.M."/>
            <person name="Grimwood J."/>
            <person name="Schmutz J."/>
            <person name="Cardol P."/>
            <person name="Cerutti H."/>
            <person name="Chanfreau G."/>
            <person name="Chen C.L."/>
            <person name="Cognat V."/>
            <person name="Croft M.T."/>
            <person name="Dent R."/>
            <person name="Dutcher S."/>
            <person name="Fernandez E."/>
            <person name="Fukuzawa H."/>
            <person name="Gonzalez-Ballester D."/>
            <person name="Gonzalez-Halphen D."/>
            <person name="Hallmann A."/>
            <person name="Hanikenne M."/>
            <person name="Hippler M."/>
            <person name="Inwood W."/>
            <person name="Jabbari K."/>
            <person name="Kalanon M."/>
            <person name="Kuras R."/>
            <person name="Lefebvre P.A."/>
            <person name="Lemaire S.D."/>
            <person name="Lobanov A.V."/>
            <person name="Lohr M."/>
            <person name="Manuell A."/>
            <person name="Meier I."/>
            <person name="Mets L."/>
            <person name="Mittag M."/>
            <person name="Mittelmeier T."/>
            <person name="Moroney J.V."/>
            <person name="Moseley J."/>
            <person name="Napoli C."/>
            <person name="Nedelcu A.M."/>
            <person name="Niyogi K."/>
            <person name="Novoselov S.V."/>
            <person name="Paulsen I.T."/>
            <person name="Pazour G."/>
            <person name="Purton S."/>
            <person name="Ral J.P."/>
            <person name="Riano-Pachon D.M."/>
            <person name="Riekhof W."/>
            <person name="Rymarquis L."/>
            <person name="Schroda M."/>
            <person name="Stern D."/>
            <person name="Umen J."/>
            <person name="Willows R."/>
            <person name="Wilson N."/>
            <person name="Zimmer S.L."/>
            <person name="Allmer J."/>
            <person name="Balk J."/>
            <person name="Bisova K."/>
            <person name="Chen C.J."/>
            <person name="Elias M."/>
            <person name="Gendler K."/>
            <person name="Hauser C."/>
            <person name="Lamb M.R."/>
            <person name="Ledford H."/>
            <person name="Long J.C."/>
            <person name="Minagawa J."/>
            <person name="Page M.D."/>
            <person name="Pan J."/>
            <person name="Pootakham W."/>
            <person name="Roje S."/>
            <person name="Rose A."/>
            <person name="Stahlberg E."/>
            <person name="Terauchi A.M."/>
            <person name="Yang P."/>
            <person name="Ball S."/>
            <person name="Bowler C."/>
            <person name="Dieckmann C.L."/>
            <person name="Gladyshev V.N."/>
            <person name="Green P."/>
            <person name="Jorgensen R."/>
            <person name="Mayfield S."/>
            <person name="Mueller-Roeber B."/>
            <person name="Rajamani S."/>
            <person name="Sayre R.T."/>
            <person name="Brokstein P."/>
            <person name="Dubchak I."/>
            <person name="Goodstein D."/>
            <person name="Hornick L."/>
            <person name="Huang Y.W."/>
            <person name="Jhaveri J."/>
            <person name="Luo Y."/>
            <person name="Martinez D."/>
            <person name="Ngau W.C."/>
            <person name="Otillar B."/>
            <person name="Poliakov A."/>
            <person name="Porter A."/>
            <person name="Szajkowski L."/>
            <person name="Werner G."/>
            <person name="Zhou K."/>
            <person name="Grigoriev I.V."/>
            <person name="Rokhsar D.S."/>
            <person name="Grossman A.R."/>
        </authorList>
    </citation>
    <scope>NUCLEOTIDE SEQUENCE [LARGE SCALE GENOMIC DNA]</scope>
    <source>
        <strain evidence="9">CC-503</strain>
    </source>
</reference>
<dbReference type="GO" id="GO:0016020">
    <property type="term" value="C:membrane"/>
    <property type="evidence" value="ECO:0007669"/>
    <property type="project" value="UniProtKB-SubCell"/>
</dbReference>
<evidence type="ECO:0000256" key="1">
    <source>
        <dbReference type="ARBA" id="ARBA00004141"/>
    </source>
</evidence>
<feature type="transmembrane region" description="Helical" evidence="6">
    <location>
        <begin position="211"/>
        <end position="233"/>
    </location>
</feature>
<keyword evidence="4 5" id="KW-0472">Membrane</keyword>
<dbReference type="OMA" id="AIGYFLW"/>
<dbReference type="EMBL" id="CM008973">
    <property type="protein sequence ID" value="PNW75608.1"/>
    <property type="molecule type" value="Genomic_DNA"/>
</dbReference>
<accession>A0A2K3D505</accession>
<dbReference type="GO" id="GO:0055088">
    <property type="term" value="P:lipid homeostasis"/>
    <property type="evidence" value="ECO:0000318"/>
    <property type="project" value="GO_Central"/>
</dbReference>
<evidence type="ECO:0000259" key="7">
    <source>
        <dbReference type="PROSITE" id="PS50922"/>
    </source>
</evidence>
<dbReference type="Pfam" id="PF03798">
    <property type="entry name" value="TRAM_LAG1_CLN8"/>
    <property type="match status" value="1"/>
</dbReference>
<keyword evidence="9" id="KW-1185">Reference proteome</keyword>
<organism evidence="8 9">
    <name type="scientific">Chlamydomonas reinhardtii</name>
    <name type="common">Chlamydomonas smithii</name>
    <dbReference type="NCBI Taxonomy" id="3055"/>
    <lineage>
        <taxon>Eukaryota</taxon>
        <taxon>Viridiplantae</taxon>
        <taxon>Chlorophyta</taxon>
        <taxon>core chlorophytes</taxon>
        <taxon>Chlorophyceae</taxon>
        <taxon>CS clade</taxon>
        <taxon>Chlamydomonadales</taxon>
        <taxon>Chlamydomonadaceae</taxon>
        <taxon>Chlamydomonas</taxon>
    </lineage>
</organism>
<evidence type="ECO:0000256" key="4">
    <source>
        <dbReference type="ARBA" id="ARBA00023136"/>
    </source>
</evidence>
<dbReference type="InterPro" id="IPR050846">
    <property type="entry name" value="TLCD"/>
</dbReference>
<dbReference type="InParanoid" id="A0A2K3D505"/>
<feature type="domain" description="TLC" evidence="7">
    <location>
        <begin position="86"/>
        <end position="289"/>
    </location>
</feature>
<name>A0A2K3D505_CHLRE</name>
<dbReference type="SMART" id="SM00724">
    <property type="entry name" value="TLC"/>
    <property type="match status" value="1"/>
</dbReference>
<dbReference type="PANTHER" id="PTHR13439">
    <property type="entry name" value="CT120 PROTEIN"/>
    <property type="match status" value="1"/>
</dbReference>
<evidence type="ECO:0000313" key="9">
    <source>
        <dbReference type="Proteomes" id="UP000006906"/>
    </source>
</evidence>
<evidence type="ECO:0000256" key="3">
    <source>
        <dbReference type="ARBA" id="ARBA00022989"/>
    </source>
</evidence>
<dbReference type="GO" id="GO:0005783">
    <property type="term" value="C:endoplasmic reticulum"/>
    <property type="evidence" value="ECO:0000318"/>
    <property type="project" value="GO_Central"/>
</dbReference>
<dbReference type="PROSITE" id="PS50922">
    <property type="entry name" value="TLC"/>
    <property type="match status" value="1"/>
</dbReference>
<keyword evidence="3 6" id="KW-1133">Transmembrane helix</keyword>
<keyword evidence="2 5" id="KW-0812">Transmembrane</keyword>
<evidence type="ECO:0000256" key="5">
    <source>
        <dbReference type="PROSITE-ProRule" id="PRU00205"/>
    </source>
</evidence>
<gene>
    <name evidence="8" type="ORF">CHLRE_12g533650v5</name>
</gene>
<dbReference type="PaxDb" id="3055-EDP03472"/>
<feature type="transmembrane region" description="Helical" evidence="6">
    <location>
        <begin position="253"/>
        <end position="272"/>
    </location>
</feature>